<evidence type="ECO:0000256" key="1">
    <source>
        <dbReference type="SAM" id="SignalP"/>
    </source>
</evidence>
<organism evidence="3 4">
    <name type="scientific">Streptomyces bambusae</name>
    <dbReference type="NCBI Taxonomy" id="1550616"/>
    <lineage>
        <taxon>Bacteria</taxon>
        <taxon>Bacillati</taxon>
        <taxon>Actinomycetota</taxon>
        <taxon>Actinomycetes</taxon>
        <taxon>Kitasatosporales</taxon>
        <taxon>Streptomycetaceae</taxon>
        <taxon>Streptomyces</taxon>
    </lineage>
</organism>
<dbReference type="EMBL" id="WTFF01000360">
    <property type="protein sequence ID" value="MBW5486233.1"/>
    <property type="molecule type" value="Genomic_DNA"/>
</dbReference>
<evidence type="ECO:0000313" key="3">
    <source>
        <dbReference type="EMBL" id="MBW5486233.1"/>
    </source>
</evidence>
<proteinExistence type="predicted"/>
<feature type="chain" id="PRO_5046072334" evidence="1">
    <location>
        <begin position="25"/>
        <end position="229"/>
    </location>
</feature>
<reference evidence="3 4" key="1">
    <citation type="submission" date="2019-12" db="EMBL/GenBank/DDBJ databases">
        <title>Genome sequence of Streptomyces bambusae.</title>
        <authorList>
            <person name="Bansal K."/>
            <person name="Choksket S."/>
            <person name="Korpole S."/>
            <person name="Patil P.B."/>
        </authorList>
    </citation>
    <scope>NUCLEOTIDE SEQUENCE [LARGE SCALE GENOMIC DNA]</scope>
    <source>
        <strain evidence="3 4">SK60</strain>
    </source>
</reference>
<accession>A0ABS6ZER9</accession>
<feature type="domain" description="Thioredoxin-like fold" evidence="2">
    <location>
        <begin position="52"/>
        <end position="209"/>
    </location>
</feature>
<dbReference type="Pfam" id="PF13462">
    <property type="entry name" value="Thioredoxin_4"/>
    <property type="match status" value="1"/>
</dbReference>
<sequence>MRVGRIRRVFVAVVLLGLSTAACGDQTAAGQRERRHPYAAIEDLPESLGPDGTTIVVGDPSRRPVHLYEDMRCPVCQEFEVTGAGPALLDMTLGKEVRAEYTLASFLDDRLGGTGSKKAANALRAALEQDKFAEYHAVLFRNQPEEQTDGYTDAFLLAMASRVDGLRGPAFDSAVKEMRYADFVAASQKAYEEVGAPGTPAAYSHGKRVPHDVLFTKDLLRLFAGRDPT</sequence>
<dbReference type="RefSeq" id="WP_219671310.1">
    <property type="nucleotide sequence ID" value="NZ_WTFF01000360.1"/>
</dbReference>
<dbReference type="InterPro" id="IPR012336">
    <property type="entry name" value="Thioredoxin-like_fold"/>
</dbReference>
<protein>
    <submittedName>
        <fullName evidence="3">Thioredoxin domain-containing protein</fullName>
    </submittedName>
</protein>
<dbReference type="InterPro" id="IPR036249">
    <property type="entry name" value="Thioredoxin-like_sf"/>
</dbReference>
<name>A0ABS6ZER9_9ACTN</name>
<dbReference type="Gene3D" id="3.40.30.10">
    <property type="entry name" value="Glutaredoxin"/>
    <property type="match status" value="1"/>
</dbReference>
<dbReference type="Proteomes" id="UP000812013">
    <property type="component" value="Unassembled WGS sequence"/>
</dbReference>
<dbReference type="PROSITE" id="PS51257">
    <property type="entry name" value="PROKAR_LIPOPROTEIN"/>
    <property type="match status" value="1"/>
</dbReference>
<gene>
    <name evidence="3" type="ORF">GPJ59_31305</name>
</gene>
<feature type="signal peptide" evidence="1">
    <location>
        <begin position="1"/>
        <end position="24"/>
    </location>
</feature>
<comment type="caution">
    <text evidence="3">The sequence shown here is derived from an EMBL/GenBank/DDBJ whole genome shotgun (WGS) entry which is preliminary data.</text>
</comment>
<evidence type="ECO:0000259" key="2">
    <source>
        <dbReference type="Pfam" id="PF13462"/>
    </source>
</evidence>
<evidence type="ECO:0000313" key="4">
    <source>
        <dbReference type="Proteomes" id="UP000812013"/>
    </source>
</evidence>
<keyword evidence="1" id="KW-0732">Signal</keyword>
<dbReference type="SUPFAM" id="SSF52833">
    <property type="entry name" value="Thioredoxin-like"/>
    <property type="match status" value="1"/>
</dbReference>
<keyword evidence="4" id="KW-1185">Reference proteome</keyword>